<dbReference type="AlphaFoldDB" id="A0A165Q8X6"/>
<comment type="caution">
    <text evidence="1">The sequence shown here is derived from an EMBL/GenBank/DDBJ whole genome shotgun (WGS) entry which is preliminary data.</text>
</comment>
<name>A0A165Q8X6_LACPN</name>
<organism evidence="1 2">
    <name type="scientific">Lactiplantibacillus plantarum</name>
    <name type="common">Lactobacillus plantarum</name>
    <dbReference type="NCBI Taxonomy" id="1590"/>
    <lineage>
        <taxon>Bacteria</taxon>
        <taxon>Bacillati</taxon>
        <taxon>Bacillota</taxon>
        <taxon>Bacilli</taxon>
        <taxon>Lactobacillales</taxon>
        <taxon>Lactobacillaceae</taxon>
        <taxon>Lactiplantibacillus</taxon>
    </lineage>
</organism>
<evidence type="ECO:0000313" key="2">
    <source>
        <dbReference type="Proteomes" id="UP000076882"/>
    </source>
</evidence>
<sequence>MIVVPNTFKEIDRRVTFADPLKFSDHTKGAQMDTEGYGI</sequence>
<protein>
    <submittedName>
        <fullName evidence="1">Uncharacterized protein</fullName>
    </submittedName>
</protein>
<dbReference type="PATRIC" id="fig|1590.142.peg.1782"/>
<accession>A0A165Q8X6</accession>
<dbReference type="Proteomes" id="UP000076882">
    <property type="component" value="Unassembled WGS sequence"/>
</dbReference>
<reference evidence="1 2" key="1">
    <citation type="submission" date="2016-03" db="EMBL/GenBank/DDBJ databases">
        <title>Comparative genomics of 54 Lactobacillus plantarum strains reveals genomic uncoupling from niche constraints.</title>
        <authorList>
            <person name="Martino M.E."/>
        </authorList>
    </citation>
    <scope>NUCLEOTIDE SEQUENCE [LARGE SCALE GENOMIC DNA]</scope>
    <source>
        <strain evidence="1 2">19.1</strain>
    </source>
</reference>
<proteinExistence type="predicted"/>
<evidence type="ECO:0000313" key="1">
    <source>
        <dbReference type="EMBL" id="KZU92022.1"/>
    </source>
</evidence>
<gene>
    <name evidence="1" type="ORF">Lp19_3308</name>
</gene>
<dbReference type="EMBL" id="LUXM01000040">
    <property type="protein sequence ID" value="KZU92022.1"/>
    <property type="molecule type" value="Genomic_DNA"/>
</dbReference>